<keyword evidence="2 6" id="KW-0349">Heme</keyword>
<gene>
    <name evidence="10" type="primary">cycA</name>
    <name evidence="10" type="ORF">Lrub_2762</name>
</gene>
<dbReference type="Gene3D" id="1.10.760.10">
    <property type="entry name" value="Cytochrome c-like domain"/>
    <property type="match status" value="4"/>
</dbReference>
<dbReference type="AlphaFoldDB" id="A0A0W0XMP7"/>
<dbReference type="GO" id="GO:0020037">
    <property type="term" value="F:heme binding"/>
    <property type="evidence" value="ECO:0007669"/>
    <property type="project" value="InterPro"/>
</dbReference>
<dbReference type="SUPFAM" id="SSF46626">
    <property type="entry name" value="Cytochrome c"/>
    <property type="match status" value="4"/>
</dbReference>
<reference evidence="10 11" key="1">
    <citation type="submission" date="2015-11" db="EMBL/GenBank/DDBJ databases">
        <title>Genomic analysis of 38 Legionella species identifies large and diverse effector repertoires.</title>
        <authorList>
            <person name="Burstein D."/>
            <person name="Amaro F."/>
            <person name="Zusman T."/>
            <person name="Lifshitz Z."/>
            <person name="Cohen O."/>
            <person name="Gilbert J.A."/>
            <person name="Pupko T."/>
            <person name="Shuman H.A."/>
            <person name="Segal G."/>
        </authorList>
    </citation>
    <scope>NUCLEOTIDE SEQUENCE [LARGE SCALE GENOMIC DNA]</scope>
    <source>
        <strain evidence="10 11">WA-270A-C2</strain>
    </source>
</reference>
<keyword evidence="3 6" id="KW-0479">Metal-binding</keyword>
<sequence length="561" mass="62077">MRSLLKNNAIFAILFMSVISFVNASYAAKASDETSKAAAEPVTTSNEAQSNEAQSIVPEEVKPVPKQDVTAETGTPQEKIAEPLIDGYYPAYPQTKAPADDVQKKLIERGEYLAKMGDCIACHTNVKGGTPAFAGGLPINTPFGTFYSPNITPDKETGIGNWTEDDFIRAMREGRDPKGRNYFPVFPYIYFSKTTDDDLRALYAYFMSLPPVKQENKSLPFPFNVPGARFSLWGWNLLFFFPEEDAIEYQSDKSPAWNRGKYIVDSLGHCSMCHTPLNIFGAPKDRYYLTGSFIDGYWAPNITKFGLRSASRYEVADVFLKGELINRAGPVAGPMAEVNHNSLSYLTEEDRLAIATYLKTVVSEESLGVSPSEQQPTLKRGKQVYVNACIICHQDNKMGAPVIGDGANWYRRLKDSGLTGLYRHAINGYNSMPVKGACVTCSDNDIMAATDYILNKSLSRSQWTDLDNAGSQKYPSSGKAVYNENCGMCHDDGKQGAPKIGDKAIWKPLLQKNMDVLIKQTVSGEYHPKNGGCKHCTTGEVIEAIKYMVSQSKEEGNYSLW</sequence>
<evidence type="ECO:0000256" key="6">
    <source>
        <dbReference type="PROSITE-ProRule" id="PRU00433"/>
    </source>
</evidence>
<evidence type="ECO:0000256" key="7">
    <source>
        <dbReference type="SAM" id="MobiDB-lite"/>
    </source>
</evidence>
<dbReference type="STRING" id="458.Lrub_2762"/>
<feature type="domain" description="Cytochrome c" evidence="9">
    <location>
        <begin position="255"/>
        <end position="362"/>
    </location>
</feature>
<dbReference type="PANTHER" id="PTHR35008">
    <property type="entry name" value="BLL4482 PROTEIN-RELATED"/>
    <property type="match status" value="1"/>
</dbReference>
<dbReference type="GO" id="GO:0005506">
    <property type="term" value="F:iron ion binding"/>
    <property type="evidence" value="ECO:0007669"/>
    <property type="project" value="InterPro"/>
</dbReference>
<dbReference type="PANTHER" id="PTHR35008:SF8">
    <property type="entry name" value="ALCOHOL DEHYDROGENASE CYTOCHROME C SUBUNIT"/>
    <property type="match status" value="1"/>
</dbReference>
<dbReference type="PATRIC" id="fig|458.5.peg.2882"/>
<keyword evidence="5 6" id="KW-0408">Iron</keyword>
<dbReference type="InterPro" id="IPR036909">
    <property type="entry name" value="Cyt_c-like_dom_sf"/>
</dbReference>
<dbReference type="RefSeq" id="WP_237760822.1">
    <property type="nucleotide sequence ID" value="NZ_CAAAIN010000004.1"/>
</dbReference>
<dbReference type="EMBL" id="LNYT01000022">
    <property type="protein sequence ID" value="KTD45965.1"/>
    <property type="molecule type" value="Genomic_DNA"/>
</dbReference>
<dbReference type="InterPro" id="IPR002323">
    <property type="entry name" value="Cyt_CIE"/>
</dbReference>
<feature type="domain" description="Cytochrome c" evidence="9">
    <location>
        <begin position="105"/>
        <end position="210"/>
    </location>
</feature>
<evidence type="ECO:0000256" key="2">
    <source>
        <dbReference type="ARBA" id="ARBA00022617"/>
    </source>
</evidence>
<feature type="region of interest" description="Disordered" evidence="7">
    <location>
        <begin position="38"/>
        <end position="76"/>
    </location>
</feature>
<keyword evidence="1" id="KW-0813">Transport</keyword>
<feature type="domain" description="Cytochrome c" evidence="9">
    <location>
        <begin position="376"/>
        <end position="457"/>
    </location>
</feature>
<keyword evidence="8" id="KW-0732">Signal</keyword>
<evidence type="ECO:0000259" key="9">
    <source>
        <dbReference type="PROSITE" id="PS51007"/>
    </source>
</evidence>
<feature type="signal peptide" evidence="8">
    <location>
        <begin position="1"/>
        <end position="24"/>
    </location>
</feature>
<dbReference type="PROSITE" id="PS51007">
    <property type="entry name" value="CYTC"/>
    <property type="match status" value="4"/>
</dbReference>
<dbReference type="Pfam" id="PF13442">
    <property type="entry name" value="Cytochrome_CBB3"/>
    <property type="match status" value="2"/>
</dbReference>
<dbReference type="InterPro" id="IPR009056">
    <property type="entry name" value="Cyt_c-like_dom"/>
</dbReference>
<evidence type="ECO:0000313" key="10">
    <source>
        <dbReference type="EMBL" id="KTD45965.1"/>
    </source>
</evidence>
<dbReference type="GO" id="GO:0009055">
    <property type="term" value="F:electron transfer activity"/>
    <property type="evidence" value="ECO:0007669"/>
    <property type="project" value="InterPro"/>
</dbReference>
<feature type="chain" id="PRO_5006916665" evidence="8">
    <location>
        <begin position="25"/>
        <end position="561"/>
    </location>
</feature>
<protein>
    <submittedName>
        <fullName evidence="10">Cytochrome c</fullName>
    </submittedName>
</protein>
<name>A0A0W0XMP7_9GAMM</name>
<keyword evidence="4" id="KW-0249">Electron transport</keyword>
<proteinExistence type="predicted"/>
<dbReference type="InterPro" id="IPR051459">
    <property type="entry name" value="Cytochrome_c-type_DH"/>
</dbReference>
<organism evidence="10 11">
    <name type="scientific">Legionella rubrilucens</name>
    <dbReference type="NCBI Taxonomy" id="458"/>
    <lineage>
        <taxon>Bacteria</taxon>
        <taxon>Pseudomonadati</taxon>
        <taxon>Pseudomonadota</taxon>
        <taxon>Gammaproteobacteria</taxon>
        <taxon>Legionellales</taxon>
        <taxon>Legionellaceae</taxon>
        <taxon>Legionella</taxon>
    </lineage>
</organism>
<dbReference type="Pfam" id="PF00034">
    <property type="entry name" value="Cytochrom_C"/>
    <property type="match status" value="1"/>
</dbReference>
<evidence type="ECO:0000256" key="5">
    <source>
        <dbReference type="ARBA" id="ARBA00023004"/>
    </source>
</evidence>
<dbReference type="Proteomes" id="UP000054608">
    <property type="component" value="Unassembled WGS sequence"/>
</dbReference>
<evidence type="ECO:0000256" key="1">
    <source>
        <dbReference type="ARBA" id="ARBA00022448"/>
    </source>
</evidence>
<dbReference type="PRINTS" id="PR00607">
    <property type="entry name" value="CYTCHROMECIE"/>
</dbReference>
<comment type="caution">
    <text evidence="10">The sequence shown here is derived from an EMBL/GenBank/DDBJ whole genome shotgun (WGS) entry which is preliminary data.</text>
</comment>
<evidence type="ECO:0000313" key="11">
    <source>
        <dbReference type="Proteomes" id="UP000054608"/>
    </source>
</evidence>
<accession>A0A0W0XMP7</accession>
<feature type="domain" description="Cytochrome c" evidence="9">
    <location>
        <begin position="473"/>
        <end position="552"/>
    </location>
</feature>
<evidence type="ECO:0000256" key="4">
    <source>
        <dbReference type="ARBA" id="ARBA00022982"/>
    </source>
</evidence>
<evidence type="ECO:0000256" key="3">
    <source>
        <dbReference type="ARBA" id="ARBA00022723"/>
    </source>
</evidence>
<feature type="compositionally biased region" description="Polar residues" evidence="7">
    <location>
        <begin position="42"/>
        <end position="54"/>
    </location>
</feature>
<keyword evidence="11" id="KW-1185">Reference proteome</keyword>
<evidence type="ECO:0000256" key="8">
    <source>
        <dbReference type="SAM" id="SignalP"/>
    </source>
</evidence>